<evidence type="ECO:0008006" key="3">
    <source>
        <dbReference type="Google" id="ProtNLM"/>
    </source>
</evidence>
<name>A0AAW1HFJ7_POPJA</name>
<dbReference type="AlphaFoldDB" id="A0AAW1HFJ7"/>
<proteinExistence type="predicted"/>
<evidence type="ECO:0000313" key="1">
    <source>
        <dbReference type="EMBL" id="KAK9675085.1"/>
    </source>
</evidence>
<reference evidence="1 2" key="1">
    <citation type="journal article" date="2024" name="BMC Genomics">
        <title>De novo assembly and annotation of Popillia japonica's genome with initial clues to its potential as an invasive pest.</title>
        <authorList>
            <person name="Cucini C."/>
            <person name="Boschi S."/>
            <person name="Funari R."/>
            <person name="Cardaioli E."/>
            <person name="Iannotti N."/>
            <person name="Marturano G."/>
            <person name="Paoli F."/>
            <person name="Bruttini M."/>
            <person name="Carapelli A."/>
            <person name="Frati F."/>
            <person name="Nardi F."/>
        </authorList>
    </citation>
    <scope>NUCLEOTIDE SEQUENCE [LARGE SCALE GENOMIC DNA]</scope>
    <source>
        <strain evidence="1">DMR45628</strain>
    </source>
</reference>
<keyword evidence="2" id="KW-1185">Reference proteome</keyword>
<dbReference type="Proteomes" id="UP001458880">
    <property type="component" value="Unassembled WGS sequence"/>
</dbReference>
<comment type="caution">
    <text evidence="1">The sequence shown here is derived from an EMBL/GenBank/DDBJ whole genome shotgun (WGS) entry which is preliminary data.</text>
</comment>
<evidence type="ECO:0000313" key="2">
    <source>
        <dbReference type="Proteomes" id="UP001458880"/>
    </source>
</evidence>
<organism evidence="1 2">
    <name type="scientific">Popillia japonica</name>
    <name type="common">Japanese beetle</name>
    <dbReference type="NCBI Taxonomy" id="7064"/>
    <lineage>
        <taxon>Eukaryota</taxon>
        <taxon>Metazoa</taxon>
        <taxon>Ecdysozoa</taxon>
        <taxon>Arthropoda</taxon>
        <taxon>Hexapoda</taxon>
        <taxon>Insecta</taxon>
        <taxon>Pterygota</taxon>
        <taxon>Neoptera</taxon>
        <taxon>Endopterygota</taxon>
        <taxon>Coleoptera</taxon>
        <taxon>Polyphaga</taxon>
        <taxon>Scarabaeiformia</taxon>
        <taxon>Scarabaeidae</taxon>
        <taxon>Rutelinae</taxon>
        <taxon>Popillia</taxon>
    </lineage>
</organism>
<dbReference type="EMBL" id="JASPKY010001282">
    <property type="protein sequence ID" value="KAK9675085.1"/>
    <property type="molecule type" value="Genomic_DNA"/>
</dbReference>
<gene>
    <name evidence="1" type="ORF">QE152_g40647</name>
</gene>
<sequence>MLFSDDLDKARRKLKKISNNFICIMLFSDDLDKARRKLKKAEHTSDLNTECEEEVTSRRVVQKPRKILDSSSDEEISRFERPPRIPNIIIRNKCSETTSETLRVAAETGSPSVSSLFPNTVNHIAEIELFLSNEEAFSALSSYLASLGGRNVTTRTNRILRELLTDEVAALYNFYGSKRYQKLAFVNLRLSKVIIRAVKIGCSEASNLDIQNAQRWSYL</sequence>
<protein>
    <recommendedName>
        <fullName evidence="3">DUF4806 domain-containing protein</fullName>
    </recommendedName>
</protein>
<accession>A0AAW1HFJ7</accession>